<evidence type="ECO:0000313" key="9">
    <source>
        <dbReference type="Proteomes" id="UP000886744"/>
    </source>
</evidence>
<dbReference type="InterPro" id="IPR004017">
    <property type="entry name" value="Cys_rich_dom"/>
</dbReference>
<dbReference type="PROSITE" id="PS00198">
    <property type="entry name" value="4FE4S_FER_1"/>
    <property type="match status" value="1"/>
</dbReference>
<feature type="domain" description="4Fe-4S ferredoxin-type" evidence="7">
    <location>
        <begin position="316"/>
        <end position="345"/>
    </location>
</feature>
<keyword evidence="3" id="KW-0560">Oxidoreductase</keyword>
<dbReference type="AlphaFoldDB" id="A0A9D1E1W8"/>
<evidence type="ECO:0000256" key="4">
    <source>
        <dbReference type="ARBA" id="ARBA00023004"/>
    </source>
</evidence>
<gene>
    <name evidence="8" type="ORF">IAC94_05120</name>
</gene>
<organism evidence="8 9">
    <name type="scientific">Candidatus Coprenecus avistercoris</name>
    <dbReference type="NCBI Taxonomy" id="2840730"/>
    <lineage>
        <taxon>Bacteria</taxon>
        <taxon>Pseudomonadati</taxon>
        <taxon>Bacteroidota</taxon>
        <taxon>Bacteroidia</taxon>
        <taxon>Bacteroidales</taxon>
        <taxon>Rikenellaceae</taxon>
        <taxon>Rikenellaceae incertae sedis</taxon>
        <taxon>Candidatus Coprenecus</taxon>
    </lineage>
</organism>
<dbReference type="InterPro" id="IPR017896">
    <property type="entry name" value="4Fe4S_Fe-S-bd"/>
</dbReference>
<dbReference type="Pfam" id="PF13183">
    <property type="entry name" value="Fer4_8"/>
    <property type="match status" value="1"/>
</dbReference>
<feature type="domain" description="4Fe-4S ferredoxin-type" evidence="7">
    <location>
        <begin position="270"/>
        <end position="300"/>
    </location>
</feature>
<keyword evidence="2" id="KW-0479">Metal-binding</keyword>
<dbReference type="Gene3D" id="1.20.950.20">
    <property type="entry name" value="Transmembrane di-heme cytochromes, Chain C"/>
    <property type="match status" value="1"/>
</dbReference>
<keyword evidence="1" id="KW-0004">4Fe-4S</keyword>
<keyword evidence="6" id="KW-1133">Transmembrane helix</keyword>
<dbReference type="InterPro" id="IPR017900">
    <property type="entry name" value="4Fe4S_Fe_S_CS"/>
</dbReference>
<dbReference type="GO" id="GO:0046872">
    <property type="term" value="F:metal ion binding"/>
    <property type="evidence" value="ECO:0007669"/>
    <property type="project" value="UniProtKB-KW"/>
</dbReference>
<protein>
    <submittedName>
        <fullName evidence="8">(Fe-S)-binding protein</fullName>
    </submittedName>
</protein>
<dbReference type="GO" id="GO:0016491">
    <property type="term" value="F:oxidoreductase activity"/>
    <property type="evidence" value="ECO:0007669"/>
    <property type="project" value="UniProtKB-KW"/>
</dbReference>
<feature type="transmembrane region" description="Helical" evidence="6">
    <location>
        <begin position="12"/>
        <end position="36"/>
    </location>
</feature>
<name>A0A9D1E1W8_9BACT</name>
<keyword evidence="4" id="KW-0408">Iron</keyword>
<keyword evidence="6" id="KW-0472">Membrane</keyword>
<evidence type="ECO:0000256" key="3">
    <source>
        <dbReference type="ARBA" id="ARBA00023002"/>
    </source>
</evidence>
<proteinExistence type="predicted"/>
<dbReference type="InterPro" id="IPR051460">
    <property type="entry name" value="HdrC_iron-sulfur_subunit"/>
</dbReference>
<evidence type="ECO:0000256" key="1">
    <source>
        <dbReference type="ARBA" id="ARBA00022485"/>
    </source>
</evidence>
<evidence type="ECO:0000259" key="7">
    <source>
        <dbReference type="PROSITE" id="PS51379"/>
    </source>
</evidence>
<evidence type="ECO:0000313" key="8">
    <source>
        <dbReference type="EMBL" id="HIR62884.1"/>
    </source>
</evidence>
<accession>A0A9D1E1W8</accession>
<dbReference type="PROSITE" id="PS51379">
    <property type="entry name" value="4FE4S_FER_2"/>
    <property type="match status" value="2"/>
</dbReference>
<dbReference type="SUPFAM" id="SSF46548">
    <property type="entry name" value="alpha-helical ferredoxin"/>
    <property type="match status" value="1"/>
</dbReference>
<feature type="transmembrane region" description="Helical" evidence="6">
    <location>
        <begin position="79"/>
        <end position="100"/>
    </location>
</feature>
<dbReference type="EMBL" id="DVHI01000063">
    <property type="protein sequence ID" value="HIR62884.1"/>
    <property type="molecule type" value="Genomic_DNA"/>
</dbReference>
<dbReference type="PANTHER" id="PTHR43255:SF1">
    <property type="entry name" value="IRON-SULFUR-BINDING OXIDOREDUCTASE FADF-RELATED"/>
    <property type="match status" value="1"/>
</dbReference>
<sequence length="603" mass="69082">MKDRFISGYNDFVLPFVIGMIFILTYLVIGIIRVIVQLPAADRKKFFLSLINPRLWVINLKDIICDVLLHTKIWKRKPLLGYMHSSIAFGWFMLIVLGHIETWLFVPDRLSTFYYPVFFRFFVMETDHTLKGSFFFFLMDFFLLVVLSGVFLAMFKRIRSMMFGMRRTTKNQIPDRLAMYCLWAIFPVRLLAESFTAGIAGGSFLTRPMYWLFSNFLTNTYHILPTWWAYSTLLGTFFVLLPFTRYMHIPTEAFLIVLRNAGIKVSHPRKGYSIAQIYSCSNCGMCIDACPMMGQKKNLRFATVYFNRLLRRRNWARCEESADKCLMCGKCVAVCPVGVDSCNIKRSLRGLRAAPAPADYSYFTSYSLPEGVENSKEKVLYYAGCMTQLTPVISKAVAAVLDHAGVDWSFMDRDGGICCGRPLILAGRDERAQEMIRRNTELIRQSGATTLLLSCPICYKVFRENYDLKGIRIVHYTEYFDELVRLGRITLRNSGEKIVYHDPCELGRGCKVYRQPRRVLSAAGELVEAEKHHDESICCGGSLGSLTLSYEDRKDITLKALDNLMYASPERIVTACPLCLKTFSPYSPKKVSDFAEVVAQNMN</sequence>
<keyword evidence="5" id="KW-0411">Iron-sulfur</keyword>
<evidence type="ECO:0000256" key="5">
    <source>
        <dbReference type="ARBA" id="ARBA00023014"/>
    </source>
</evidence>
<keyword evidence="6" id="KW-0812">Transmembrane</keyword>
<dbReference type="Pfam" id="PF02754">
    <property type="entry name" value="CCG"/>
    <property type="match status" value="2"/>
</dbReference>
<dbReference type="InterPro" id="IPR036197">
    <property type="entry name" value="NarG-like_sf"/>
</dbReference>
<dbReference type="GO" id="GO:0005886">
    <property type="term" value="C:plasma membrane"/>
    <property type="evidence" value="ECO:0007669"/>
    <property type="project" value="TreeGrafter"/>
</dbReference>
<comment type="caution">
    <text evidence="8">The sequence shown here is derived from an EMBL/GenBank/DDBJ whole genome shotgun (WGS) entry which is preliminary data.</text>
</comment>
<reference evidence="8" key="1">
    <citation type="submission" date="2020-10" db="EMBL/GenBank/DDBJ databases">
        <authorList>
            <person name="Gilroy R."/>
        </authorList>
    </citation>
    <scope>NUCLEOTIDE SEQUENCE</scope>
    <source>
        <strain evidence="8">ChiHjej13B12-12457</strain>
    </source>
</reference>
<dbReference type="GO" id="GO:0051539">
    <property type="term" value="F:4 iron, 4 sulfur cluster binding"/>
    <property type="evidence" value="ECO:0007669"/>
    <property type="project" value="UniProtKB-KW"/>
</dbReference>
<feature type="transmembrane region" description="Helical" evidence="6">
    <location>
        <begin position="134"/>
        <end position="156"/>
    </location>
</feature>
<reference evidence="8" key="2">
    <citation type="journal article" date="2021" name="PeerJ">
        <title>Extensive microbial diversity within the chicken gut microbiome revealed by metagenomics and culture.</title>
        <authorList>
            <person name="Gilroy R."/>
            <person name="Ravi A."/>
            <person name="Getino M."/>
            <person name="Pursley I."/>
            <person name="Horton D.L."/>
            <person name="Alikhan N.F."/>
            <person name="Baker D."/>
            <person name="Gharbi K."/>
            <person name="Hall N."/>
            <person name="Watson M."/>
            <person name="Adriaenssens E.M."/>
            <person name="Foster-Nyarko E."/>
            <person name="Jarju S."/>
            <person name="Secka A."/>
            <person name="Antonio M."/>
            <person name="Oren A."/>
            <person name="Chaudhuri R.R."/>
            <person name="La Ragione R."/>
            <person name="Hildebrand F."/>
            <person name="Pallen M.J."/>
        </authorList>
    </citation>
    <scope>NUCLEOTIDE SEQUENCE</scope>
    <source>
        <strain evidence="8">ChiHjej13B12-12457</strain>
    </source>
</reference>
<feature type="transmembrane region" description="Helical" evidence="6">
    <location>
        <begin position="177"/>
        <end position="205"/>
    </location>
</feature>
<evidence type="ECO:0000256" key="6">
    <source>
        <dbReference type="SAM" id="Phobius"/>
    </source>
</evidence>
<dbReference type="Gene3D" id="3.30.70.20">
    <property type="match status" value="1"/>
</dbReference>
<dbReference type="Proteomes" id="UP000886744">
    <property type="component" value="Unassembled WGS sequence"/>
</dbReference>
<dbReference type="SUPFAM" id="SSF103501">
    <property type="entry name" value="Respiratory nitrate reductase 1 gamma chain"/>
    <property type="match status" value="1"/>
</dbReference>
<feature type="transmembrane region" description="Helical" evidence="6">
    <location>
        <begin position="225"/>
        <end position="243"/>
    </location>
</feature>
<evidence type="ECO:0000256" key="2">
    <source>
        <dbReference type="ARBA" id="ARBA00022723"/>
    </source>
</evidence>
<dbReference type="PANTHER" id="PTHR43255">
    <property type="entry name" value="IRON-SULFUR-BINDING OXIDOREDUCTASE FADF-RELATED-RELATED"/>
    <property type="match status" value="1"/>
</dbReference>